<feature type="compositionally biased region" description="Acidic residues" evidence="3">
    <location>
        <begin position="169"/>
        <end position="178"/>
    </location>
</feature>
<dbReference type="InterPro" id="IPR018511">
    <property type="entry name" value="Hemolysin-typ_Ca-bd_CS"/>
</dbReference>
<dbReference type="Pfam" id="PF00353">
    <property type="entry name" value="HemolysinCabind"/>
    <property type="match status" value="3"/>
</dbReference>
<dbReference type="Proteomes" id="UP001220964">
    <property type="component" value="Unassembled WGS sequence"/>
</dbReference>
<evidence type="ECO:0000256" key="2">
    <source>
        <dbReference type="ARBA" id="ARBA00022525"/>
    </source>
</evidence>
<evidence type="ECO:0000313" key="5">
    <source>
        <dbReference type="EMBL" id="MDF0600096.1"/>
    </source>
</evidence>
<organism evidence="5 6">
    <name type="scientific">Psychromarinibacter sediminicola</name>
    <dbReference type="NCBI Taxonomy" id="3033385"/>
    <lineage>
        <taxon>Bacteria</taxon>
        <taxon>Pseudomonadati</taxon>
        <taxon>Pseudomonadota</taxon>
        <taxon>Alphaproteobacteria</taxon>
        <taxon>Rhodobacterales</taxon>
        <taxon>Paracoccaceae</taxon>
        <taxon>Psychromarinibacter</taxon>
    </lineage>
</organism>
<dbReference type="PRINTS" id="PR00313">
    <property type="entry name" value="CABNDNGRPT"/>
</dbReference>
<proteinExistence type="predicted"/>
<dbReference type="EMBL" id="JARGYC010000009">
    <property type="protein sequence ID" value="MDF0600096.1"/>
    <property type="molecule type" value="Genomic_DNA"/>
</dbReference>
<dbReference type="Pfam" id="PF13403">
    <property type="entry name" value="Hint_2"/>
    <property type="match status" value="1"/>
</dbReference>
<feature type="domain" description="Hedgehog/Intein (Hint)" evidence="4">
    <location>
        <begin position="630"/>
        <end position="770"/>
    </location>
</feature>
<accession>A0AAE3NPL1</accession>
<feature type="region of interest" description="Disordered" evidence="3">
    <location>
        <begin position="155"/>
        <end position="323"/>
    </location>
</feature>
<name>A0AAE3NPL1_9RHOB</name>
<dbReference type="GO" id="GO:0005509">
    <property type="term" value="F:calcium ion binding"/>
    <property type="evidence" value="ECO:0007669"/>
    <property type="project" value="InterPro"/>
</dbReference>
<dbReference type="RefSeq" id="WP_275566241.1">
    <property type="nucleotide sequence ID" value="NZ_JARGYC010000009.1"/>
</dbReference>
<sequence length="829" mass="84449">MATYNLRFYDADPWQILPQGTGSFVWTGPATADGKIVVDDPESGVEGVTLDDDNDGGESATGDVDLNGTISTNSDVDAEEVWTVQDSVTGEVFQIATLQVEDGAAAGYYTISEIPLVAGREYTAIDFDSNPDVSAGDIAFSSEDYVAPEHVVTGTSGADTIDASYTGDPENDQVDDGFADGPDGNANTIEALGGDDSVSAGLGDDTVSGGAGDDTIDGGAGDDSLSGGADNDSIDGGDGADTIEGGTGTDTLDGGDGDDSVSGGDAADLLSGGTGNDTLEGGDGNDTLQGNDGSGDLTGSQEFLDWSAVGPDGTNVAGGFTQTTGDTQVSVSFSDDGDNNPSFLIETSDTAYVEGGEDYDANSNLYLYGDGDGDTSTTTIDFAAAGGAPVTGAVENVSFRLNDIDFASGNHQDIVTVNAYNGTDPVSVTLTPEGDDTVSGNTITAGSALDNPSDANGSVLVEIGGPVTSIEIVYANGVTATQAIYVSDVYFTTVPDPEAADADSLDGGAGDDVLAGDGGADTLDGGAGADTLTGGTGDDIFVLQSGGGADVITDFDTGDDDNDGSFNDQLDLSGLLDDEGNPVNAWDITVSDDGSGNAVLSFPNGESLTLLGVSPSEIDGAQALGSAGVPCFATSTRIRTPRGDVPVETLTPGDLVMTLDAGPQPILWTGRRHLGPEALLAEPQNRPVLIPEGVLGNDAPLLVSPQHAMLLEDAPAPLAGRFARARHLAEAPGPVRVAQGRRQVTYHHLLLARHHVIRANGAATESFYPGPEALKMYPKAAVDQLRALIPGLGQGPVQQVYGPTARPVLRRHEVLRLLDLRHAARRRAA</sequence>
<feature type="region of interest" description="Disordered" evidence="3">
    <location>
        <begin position="501"/>
        <end position="521"/>
    </location>
</feature>
<feature type="compositionally biased region" description="Low complexity" evidence="3">
    <location>
        <begin position="511"/>
        <end position="521"/>
    </location>
</feature>
<gene>
    <name evidence="5" type="ORF">P1J78_05075</name>
</gene>
<feature type="compositionally biased region" description="Low complexity" evidence="3">
    <location>
        <begin position="222"/>
        <end position="231"/>
    </location>
</feature>
<dbReference type="AlphaFoldDB" id="A0AAE3NPL1"/>
<dbReference type="PROSITE" id="PS00330">
    <property type="entry name" value="HEMOLYSIN_CALCIUM"/>
    <property type="match status" value="6"/>
</dbReference>
<dbReference type="InterPro" id="IPR050557">
    <property type="entry name" value="RTX_toxin/Mannuronan_C5-epim"/>
</dbReference>
<evidence type="ECO:0000256" key="3">
    <source>
        <dbReference type="SAM" id="MobiDB-lite"/>
    </source>
</evidence>
<evidence type="ECO:0000256" key="1">
    <source>
        <dbReference type="ARBA" id="ARBA00004613"/>
    </source>
</evidence>
<feature type="region of interest" description="Disordered" evidence="3">
    <location>
        <begin position="41"/>
        <end position="63"/>
    </location>
</feature>
<dbReference type="InterPro" id="IPR011049">
    <property type="entry name" value="Serralysin-like_metalloprot_C"/>
</dbReference>
<dbReference type="PANTHER" id="PTHR38340">
    <property type="entry name" value="S-LAYER PROTEIN"/>
    <property type="match status" value="1"/>
</dbReference>
<dbReference type="InterPro" id="IPR036844">
    <property type="entry name" value="Hint_dom_sf"/>
</dbReference>
<protein>
    <submittedName>
        <fullName evidence="5">Hint domain-containing protein</fullName>
    </submittedName>
</protein>
<feature type="compositionally biased region" description="Polar residues" evidence="3">
    <location>
        <begin position="286"/>
        <end position="301"/>
    </location>
</feature>
<reference evidence="5" key="1">
    <citation type="submission" date="2023-03" db="EMBL/GenBank/DDBJ databases">
        <title>Multiphase analysis and comparison of six strains from genera Psychromarinibacter, Lutimaribacter, and Maritimibacter, including a novel species: Psychromarinibacter sediminicola sp. nov.</title>
        <authorList>
            <person name="Wang Y.-H."/>
            <person name="Ye M.-Q."/>
            <person name="Du Z.-J."/>
        </authorList>
    </citation>
    <scope>NUCLEOTIDE SEQUENCE</scope>
    <source>
        <strain evidence="5">C21-152</strain>
    </source>
</reference>
<dbReference type="SUPFAM" id="SSF51120">
    <property type="entry name" value="beta-Roll"/>
    <property type="match status" value="2"/>
</dbReference>
<keyword evidence="2" id="KW-0964">Secreted</keyword>
<dbReference type="PANTHER" id="PTHR38340:SF1">
    <property type="entry name" value="S-LAYER PROTEIN"/>
    <property type="match status" value="1"/>
</dbReference>
<feature type="compositionally biased region" description="Low complexity" evidence="3">
    <location>
        <begin position="240"/>
        <end position="252"/>
    </location>
</feature>
<evidence type="ECO:0000313" key="6">
    <source>
        <dbReference type="Proteomes" id="UP001220964"/>
    </source>
</evidence>
<dbReference type="GO" id="GO:0005576">
    <property type="term" value="C:extracellular region"/>
    <property type="evidence" value="ECO:0007669"/>
    <property type="project" value="UniProtKB-SubCell"/>
</dbReference>
<comment type="subcellular location">
    <subcellularLocation>
        <location evidence="1">Secreted</location>
    </subcellularLocation>
</comment>
<comment type="caution">
    <text evidence="5">The sequence shown here is derived from an EMBL/GenBank/DDBJ whole genome shotgun (WGS) entry which is preliminary data.</text>
</comment>
<dbReference type="InterPro" id="IPR028992">
    <property type="entry name" value="Hedgehog/Intein_dom"/>
</dbReference>
<feature type="compositionally biased region" description="Acidic residues" evidence="3">
    <location>
        <begin position="41"/>
        <end position="56"/>
    </location>
</feature>
<dbReference type="Gene3D" id="2.150.10.10">
    <property type="entry name" value="Serralysin-like metalloprotease, C-terminal"/>
    <property type="match status" value="2"/>
</dbReference>
<dbReference type="SUPFAM" id="SSF51294">
    <property type="entry name" value="Hedgehog/intein (Hint) domain"/>
    <property type="match status" value="1"/>
</dbReference>
<dbReference type="InterPro" id="IPR001343">
    <property type="entry name" value="Hemolysn_Ca-bd"/>
</dbReference>
<keyword evidence="6" id="KW-1185">Reference proteome</keyword>
<evidence type="ECO:0000259" key="4">
    <source>
        <dbReference type="Pfam" id="PF13403"/>
    </source>
</evidence>